<dbReference type="InterPro" id="IPR037066">
    <property type="entry name" value="Plug_dom_sf"/>
</dbReference>
<keyword evidence="9 10" id="KW-0998">Cell outer membrane</keyword>
<dbReference type="InterPro" id="IPR039426">
    <property type="entry name" value="TonB-dep_rcpt-like"/>
</dbReference>
<evidence type="ECO:0000256" key="9">
    <source>
        <dbReference type="ARBA" id="ARBA00023237"/>
    </source>
</evidence>
<evidence type="ECO:0000256" key="8">
    <source>
        <dbReference type="ARBA" id="ARBA00023170"/>
    </source>
</evidence>
<dbReference type="Gene3D" id="2.170.130.10">
    <property type="entry name" value="TonB-dependent receptor, plug domain"/>
    <property type="match status" value="1"/>
</dbReference>
<keyword evidence="2 10" id="KW-0813">Transport</keyword>
<dbReference type="RefSeq" id="WP_163606966.1">
    <property type="nucleotide sequence ID" value="NZ_JAABOO010000002.1"/>
</dbReference>
<organism evidence="14 15">
    <name type="scientific">Leptobacterium flavescens</name>
    <dbReference type="NCBI Taxonomy" id="472055"/>
    <lineage>
        <taxon>Bacteria</taxon>
        <taxon>Pseudomonadati</taxon>
        <taxon>Bacteroidota</taxon>
        <taxon>Flavobacteriia</taxon>
        <taxon>Flavobacteriales</taxon>
        <taxon>Flavobacteriaceae</taxon>
        <taxon>Leptobacterium</taxon>
    </lineage>
</organism>
<keyword evidence="3 10" id="KW-1134">Transmembrane beta strand</keyword>
<dbReference type="PROSITE" id="PS52016">
    <property type="entry name" value="TONB_DEPENDENT_REC_3"/>
    <property type="match status" value="1"/>
</dbReference>
<dbReference type="AlphaFoldDB" id="A0A6P0UKI3"/>
<evidence type="ECO:0000259" key="12">
    <source>
        <dbReference type="Pfam" id="PF00593"/>
    </source>
</evidence>
<dbReference type="InterPro" id="IPR008969">
    <property type="entry name" value="CarboxyPept-like_regulatory"/>
</dbReference>
<evidence type="ECO:0000256" key="3">
    <source>
        <dbReference type="ARBA" id="ARBA00022452"/>
    </source>
</evidence>
<dbReference type="InterPro" id="IPR000531">
    <property type="entry name" value="Beta-barrel_TonB"/>
</dbReference>
<protein>
    <submittedName>
        <fullName evidence="14">TonB-dependent receptor</fullName>
    </submittedName>
</protein>
<dbReference type="GO" id="GO:0015344">
    <property type="term" value="F:siderophore uptake transmembrane transporter activity"/>
    <property type="evidence" value="ECO:0007669"/>
    <property type="project" value="TreeGrafter"/>
</dbReference>
<dbReference type="SUPFAM" id="SSF49464">
    <property type="entry name" value="Carboxypeptidase regulatory domain-like"/>
    <property type="match status" value="1"/>
</dbReference>
<dbReference type="Pfam" id="PF13715">
    <property type="entry name" value="CarbopepD_reg_2"/>
    <property type="match status" value="1"/>
</dbReference>
<dbReference type="PANTHER" id="PTHR30069">
    <property type="entry name" value="TONB-DEPENDENT OUTER MEMBRANE RECEPTOR"/>
    <property type="match status" value="1"/>
</dbReference>
<feature type="domain" description="TonB-dependent receptor-like beta-barrel" evidence="12">
    <location>
        <begin position="280"/>
        <end position="775"/>
    </location>
</feature>
<keyword evidence="7 10" id="KW-0472">Membrane</keyword>
<name>A0A6P0UKI3_9FLAO</name>
<dbReference type="InterPro" id="IPR036942">
    <property type="entry name" value="Beta-barrel_TonB_sf"/>
</dbReference>
<dbReference type="Gene3D" id="2.40.170.20">
    <property type="entry name" value="TonB-dependent receptor, beta-barrel domain"/>
    <property type="match status" value="1"/>
</dbReference>
<dbReference type="EMBL" id="JAABOO010000002">
    <property type="protein sequence ID" value="NER13805.1"/>
    <property type="molecule type" value="Genomic_DNA"/>
</dbReference>
<keyword evidence="8 14" id="KW-0675">Receptor</keyword>
<dbReference type="Proteomes" id="UP000468581">
    <property type="component" value="Unassembled WGS sequence"/>
</dbReference>
<evidence type="ECO:0000256" key="10">
    <source>
        <dbReference type="PROSITE-ProRule" id="PRU01360"/>
    </source>
</evidence>
<evidence type="ECO:0000256" key="7">
    <source>
        <dbReference type="ARBA" id="ARBA00023136"/>
    </source>
</evidence>
<evidence type="ECO:0000256" key="2">
    <source>
        <dbReference type="ARBA" id="ARBA00022448"/>
    </source>
</evidence>
<proteinExistence type="inferred from homology"/>
<evidence type="ECO:0000256" key="4">
    <source>
        <dbReference type="ARBA" id="ARBA00022692"/>
    </source>
</evidence>
<evidence type="ECO:0000256" key="1">
    <source>
        <dbReference type="ARBA" id="ARBA00004571"/>
    </source>
</evidence>
<keyword evidence="15" id="KW-1185">Reference proteome</keyword>
<sequence>MKSYLMIILLLFGISETFSQQCEANLKGEIIDFHDGTPLVGATVILLKDGTPSKSVITDLEGKFSIKNICIGTYEIEVSHPECKSKIVPVEIEGNTFKKVRLEHHLEKLGEVVVTGDNGRQVAETVNSQSLKAAELVQFSDATLGDALREISGVSSLNTGSTIVKPIIQGLNSSRILIITNNVRLQDQEWGIEHAPNVDLNTADRLTVVKGSGALQYGGDAIGGIVLAKPRRLANHDTIFGKTILSASSNGRGGSITSSLDKGFDNGLGVRVQGTYKKFGDFRAPDYFLTNTGTEQKSFSVNLGINKFQYGAELFYSYFDTAIGILRAADFGNITDLVRAINSPVPAFTDDFSYTINPPRQEVSHHLLKASAFVRLERFGKISLQYAFQFNDRQEFDNRRGEDDGIPIVDLELTTHNLDLVVETHPTKDLEVTAGVSAIYQENFADPLTGVRRVIPDYEKYGIGVFGGLAFNFNESLLLDLGARVDYTNIDAEKFYRTSFFESRGYDVDFADIVVQDFGTQLLTNPQFDYTNLSATVGLNYKIKEDLELLFNYGLASRPPNPSELFSEGLNQSSAAFELGDLRIDTEISNKLSFSFQGRALDKRLNFNLTPYANFISDFIVLEPTGVLATSRGTFQVFEYLQNDATLYGVDVDATYDLNEQFSFKTSFSYLRGQDTERDQPIINIPQTNWFNTLSYKNEKWKNLQLSLKSEAFFRQNRFPDNNFIAQVVENNEFVDVLVDVSTPPPGYHLLHFDSSVQFKFGGTDMELGFSVENIFNTNYRQYLNRFRLFADDLGRNFTLRLKFNY</sequence>
<dbReference type="GO" id="GO:0044718">
    <property type="term" value="P:siderophore transmembrane transport"/>
    <property type="evidence" value="ECO:0007669"/>
    <property type="project" value="TreeGrafter"/>
</dbReference>
<accession>A0A6P0UKI3</accession>
<evidence type="ECO:0000313" key="15">
    <source>
        <dbReference type="Proteomes" id="UP000468581"/>
    </source>
</evidence>
<dbReference type="Pfam" id="PF07715">
    <property type="entry name" value="Plug"/>
    <property type="match status" value="1"/>
</dbReference>
<evidence type="ECO:0000313" key="14">
    <source>
        <dbReference type="EMBL" id="NER13805.1"/>
    </source>
</evidence>
<dbReference type="GO" id="GO:0009279">
    <property type="term" value="C:cell outer membrane"/>
    <property type="evidence" value="ECO:0007669"/>
    <property type="project" value="UniProtKB-SubCell"/>
</dbReference>
<keyword evidence="4 10" id="KW-0812">Transmembrane</keyword>
<dbReference type="PANTHER" id="PTHR30069:SF29">
    <property type="entry name" value="HEMOGLOBIN AND HEMOGLOBIN-HAPTOGLOBIN-BINDING PROTEIN 1-RELATED"/>
    <property type="match status" value="1"/>
</dbReference>
<dbReference type="InterPro" id="IPR012910">
    <property type="entry name" value="Plug_dom"/>
</dbReference>
<keyword evidence="6 11" id="KW-0798">TonB box</keyword>
<evidence type="ECO:0000259" key="13">
    <source>
        <dbReference type="Pfam" id="PF07715"/>
    </source>
</evidence>
<dbReference type="Pfam" id="PF00593">
    <property type="entry name" value="TonB_dep_Rec_b-barrel"/>
    <property type="match status" value="1"/>
</dbReference>
<evidence type="ECO:0000256" key="11">
    <source>
        <dbReference type="RuleBase" id="RU003357"/>
    </source>
</evidence>
<dbReference type="Gene3D" id="2.60.40.1120">
    <property type="entry name" value="Carboxypeptidase-like, regulatory domain"/>
    <property type="match status" value="1"/>
</dbReference>
<feature type="domain" description="TonB-dependent receptor plug" evidence="13">
    <location>
        <begin position="125"/>
        <end position="225"/>
    </location>
</feature>
<comment type="subcellular location">
    <subcellularLocation>
        <location evidence="1 10">Cell outer membrane</location>
        <topology evidence="1 10">Multi-pass membrane protein</topology>
    </subcellularLocation>
</comment>
<evidence type="ECO:0000256" key="5">
    <source>
        <dbReference type="ARBA" id="ARBA00022729"/>
    </source>
</evidence>
<gene>
    <name evidence="14" type="ORF">GWK08_10165</name>
</gene>
<evidence type="ECO:0000256" key="6">
    <source>
        <dbReference type="ARBA" id="ARBA00023077"/>
    </source>
</evidence>
<keyword evidence="5" id="KW-0732">Signal</keyword>
<reference evidence="14 15" key="1">
    <citation type="submission" date="2020-01" db="EMBL/GenBank/DDBJ databases">
        <title>Leptobacterium flavescens.</title>
        <authorList>
            <person name="Wang G."/>
        </authorList>
    </citation>
    <scope>NUCLEOTIDE SEQUENCE [LARGE SCALE GENOMIC DNA]</scope>
    <source>
        <strain evidence="14 15">KCTC 22160</strain>
    </source>
</reference>
<dbReference type="SUPFAM" id="SSF56935">
    <property type="entry name" value="Porins"/>
    <property type="match status" value="1"/>
</dbReference>
<comment type="caution">
    <text evidence="14">The sequence shown here is derived from an EMBL/GenBank/DDBJ whole genome shotgun (WGS) entry which is preliminary data.</text>
</comment>
<comment type="similarity">
    <text evidence="10 11">Belongs to the TonB-dependent receptor family.</text>
</comment>